<name>A0A5M6IW52_9PROT</name>
<dbReference type="EMBL" id="VWPK01000011">
    <property type="protein sequence ID" value="KAA5612563.1"/>
    <property type="molecule type" value="Genomic_DNA"/>
</dbReference>
<evidence type="ECO:0000256" key="4">
    <source>
        <dbReference type="ARBA" id="ARBA00022692"/>
    </source>
</evidence>
<feature type="transmembrane region" description="Helical" evidence="7">
    <location>
        <begin position="377"/>
        <end position="395"/>
    </location>
</feature>
<feature type="transmembrane region" description="Helical" evidence="7">
    <location>
        <begin position="207"/>
        <end position="229"/>
    </location>
</feature>
<dbReference type="Pfam" id="PF13440">
    <property type="entry name" value="Polysacc_synt_3"/>
    <property type="match status" value="1"/>
</dbReference>
<feature type="transmembrane region" description="Helical" evidence="7">
    <location>
        <begin position="37"/>
        <end position="63"/>
    </location>
</feature>
<dbReference type="RefSeq" id="WP_150040378.1">
    <property type="nucleotide sequence ID" value="NZ_VWPK01000011.1"/>
</dbReference>
<protein>
    <submittedName>
        <fullName evidence="8">Oligosaccharide flippase family protein</fullName>
    </submittedName>
</protein>
<gene>
    <name evidence="8" type="ORF">F1189_08895</name>
</gene>
<comment type="caution">
    <text evidence="8">The sequence shown here is derived from an EMBL/GenBank/DDBJ whole genome shotgun (WGS) entry which is preliminary data.</text>
</comment>
<comment type="subcellular location">
    <subcellularLocation>
        <location evidence="1">Cell membrane</location>
        <topology evidence="1">Multi-pass membrane protein</topology>
    </subcellularLocation>
</comment>
<dbReference type="GO" id="GO:0005886">
    <property type="term" value="C:plasma membrane"/>
    <property type="evidence" value="ECO:0007669"/>
    <property type="project" value="UniProtKB-SubCell"/>
</dbReference>
<feature type="transmembrane region" description="Helical" evidence="7">
    <location>
        <begin position="107"/>
        <end position="128"/>
    </location>
</feature>
<feature type="transmembrane region" description="Helical" evidence="7">
    <location>
        <begin position="140"/>
        <end position="161"/>
    </location>
</feature>
<accession>A0A5M6IW52</accession>
<feature type="transmembrane region" description="Helical" evidence="7">
    <location>
        <begin position="407"/>
        <end position="428"/>
    </location>
</feature>
<organism evidence="8 9">
    <name type="scientific">Rhodovastum atsumiense</name>
    <dbReference type="NCBI Taxonomy" id="504468"/>
    <lineage>
        <taxon>Bacteria</taxon>
        <taxon>Pseudomonadati</taxon>
        <taxon>Pseudomonadota</taxon>
        <taxon>Alphaproteobacteria</taxon>
        <taxon>Acetobacterales</taxon>
        <taxon>Acetobacteraceae</taxon>
        <taxon>Rhodovastum</taxon>
    </lineage>
</organism>
<feature type="transmembrane region" description="Helical" evidence="7">
    <location>
        <begin position="354"/>
        <end position="371"/>
    </location>
</feature>
<proteinExistence type="inferred from homology"/>
<keyword evidence="3" id="KW-1003">Cell membrane</keyword>
<dbReference type="AlphaFoldDB" id="A0A5M6IW52"/>
<dbReference type="PANTHER" id="PTHR30250">
    <property type="entry name" value="PST FAMILY PREDICTED COLANIC ACID TRANSPORTER"/>
    <property type="match status" value="1"/>
</dbReference>
<keyword evidence="4 7" id="KW-0812">Transmembrane</keyword>
<keyword evidence="5 7" id="KW-1133">Transmembrane helix</keyword>
<feature type="transmembrane region" description="Helical" evidence="7">
    <location>
        <begin position="12"/>
        <end position="31"/>
    </location>
</feature>
<dbReference type="InterPro" id="IPR050833">
    <property type="entry name" value="Poly_Biosynth_Transport"/>
</dbReference>
<comment type="similarity">
    <text evidence="2">Belongs to the polysaccharide synthase family.</text>
</comment>
<evidence type="ECO:0000256" key="1">
    <source>
        <dbReference type="ARBA" id="ARBA00004651"/>
    </source>
</evidence>
<evidence type="ECO:0000256" key="6">
    <source>
        <dbReference type="ARBA" id="ARBA00023136"/>
    </source>
</evidence>
<keyword evidence="9" id="KW-1185">Reference proteome</keyword>
<feature type="transmembrane region" description="Helical" evidence="7">
    <location>
        <begin position="249"/>
        <end position="267"/>
    </location>
</feature>
<reference evidence="8 9" key="1">
    <citation type="submission" date="2019-09" db="EMBL/GenBank/DDBJ databases">
        <title>Genome sequence of Rhodovastum atsumiense, a diverse member of the Acetobacteraceae family of non-sulfur purple photosynthetic bacteria.</title>
        <authorList>
            <person name="Meyer T."/>
            <person name="Kyndt J."/>
        </authorList>
    </citation>
    <scope>NUCLEOTIDE SEQUENCE [LARGE SCALE GENOMIC DNA]</scope>
    <source>
        <strain evidence="8 9">DSM 21279</strain>
    </source>
</reference>
<evidence type="ECO:0000256" key="3">
    <source>
        <dbReference type="ARBA" id="ARBA00022475"/>
    </source>
</evidence>
<sequence>MQLRRALLISTADRYVGMVVNFAQLAIIARLMTPDEFGVAVIGTAITSIAIAVREFASQVYLINRPRLSLTTIRACFTLMMLTTLLIVAVILAMAPWMEAWYDRPGLALYLGLIGVALLLEPFSQMIVGLLRRDLAFGKVAVVNIVNVVVNAAMLVVLVGHGVGFTAFGWAWVACALASVLVAIALRPDLSVFRPSLRGLRDAVRFGAYNGAAALLYRVYEAGPLFALGQMLSFNELGLFYRTLTLAQLPDKVVLSGVTAVALPAFSQAAREGRDLTTAYLRAVTLITAVQWPALACMATMAEGVVHVVLGDTWMAVAPLLRIMAVASLFAFTSELNYPVLVATGAMRQNLRRALIAWPGSAAIIMGFAVFGLHAVVLSFLVVIPFQALVSVLAVRHSLSLSTRKLFGAVGRSAVVTGITVLGPLTVMALQPTHTVMSPWALFVSLLLAMLAWLAALRLTRHPAWQEILRLLPARAPAGGLVAVAGARD</sequence>
<dbReference type="Proteomes" id="UP000325255">
    <property type="component" value="Unassembled WGS sequence"/>
</dbReference>
<evidence type="ECO:0000256" key="7">
    <source>
        <dbReference type="SAM" id="Phobius"/>
    </source>
</evidence>
<feature type="transmembrane region" description="Helical" evidence="7">
    <location>
        <begin position="314"/>
        <end position="333"/>
    </location>
</feature>
<feature type="transmembrane region" description="Helical" evidence="7">
    <location>
        <begin position="279"/>
        <end position="302"/>
    </location>
</feature>
<keyword evidence="6 7" id="KW-0472">Membrane</keyword>
<evidence type="ECO:0000313" key="9">
    <source>
        <dbReference type="Proteomes" id="UP000325255"/>
    </source>
</evidence>
<feature type="transmembrane region" description="Helical" evidence="7">
    <location>
        <begin position="167"/>
        <end position="186"/>
    </location>
</feature>
<evidence type="ECO:0000313" key="8">
    <source>
        <dbReference type="EMBL" id="KAA5612563.1"/>
    </source>
</evidence>
<dbReference type="OrthoDB" id="8448304at2"/>
<feature type="transmembrane region" description="Helical" evidence="7">
    <location>
        <begin position="75"/>
        <end position="95"/>
    </location>
</feature>
<evidence type="ECO:0000256" key="2">
    <source>
        <dbReference type="ARBA" id="ARBA00007430"/>
    </source>
</evidence>
<evidence type="ECO:0000256" key="5">
    <source>
        <dbReference type="ARBA" id="ARBA00022989"/>
    </source>
</evidence>
<feature type="transmembrane region" description="Helical" evidence="7">
    <location>
        <begin position="440"/>
        <end position="460"/>
    </location>
</feature>
<dbReference type="PANTHER" id="PTHR30250:SF10">
    <property type="entry name" value="LIPOPOLYSACCHARIDE BIOSYNTHESIS PROTEIN WZXC"/>
    <property type="match status" value="1"/>
</dbReference>